<sequence>MPLPAKGGFYAVAKGRNPGVYTTWGECEAQIKGYAGARYKKLATLADAQAWASGISGNPVISGPELLPAIAPPPLPAEDAQGQLIVYTDGACPGNGKARSIAGIGVWWGRNDERRNLSERCPGDPTNNRAELIAIVRALETAPEKPLLIKTDSQYSIKCFTEWISGWERRNWFNSKGEPVKNASLIRYTAALIKARERKGCKVAFEHVKGHAGEEGNEGADRLAVAGSALPELPERDWDALAARLLEDVE</sequence>
<keyword evidence="8" id="KW-0378">Hydrolase</keyword>
<feature type="non-terminal residue" evidence="11">
    <location>
        <position position="1"/>
    </location>
</feature>
<dbReference type="PANTHER" id="PTHR10642">
    <property type="entry name" value="RIBONUCLEASE H1"/>
    <property type="match status" value="1"/>
</dbReference>
<dbReference type="InterPro" id="IPR037056">
    <property type="entry name" value="RNase_H1_N_sf"/>
</dbReference>
<feature type="domain" description="RNase H type-1" evidence="10">
    <location>
        <begin position="80"/>
        <end position="229"/>
    </location>
</feature>
<comment type="cofactor">
    <cofactor evidence="2">
        <name>Mg(2+)</name>
        <dbReference type="ChEBI" id="CHEBI:18420"/>
    </cofactor>
</comment>
<evidence type="ECO:0000259" key="10">
    <source>
        <dbReference type="PROSITE" id="PS50879"/>
    </source>
</evidence>
<proteinExistence type="inferred from homology"/>
<name>A0A8E2DM41_9APHY</name>
<comment type="catalytic activity">
    <reaction evidence="1">
        <text>Endonucleolytic cleavage to 5'-phosphomonoester.</text>
        <dbReference type="EC" id="3.1.26.4"/>
    </reaction>
</comment>
<evidence type="ECO:0000256" key="7">
    <source>
        <dbReference type="ARBA" id="ARBA00022759"/>
    </source>
</evidence>
<dbReference type="GO" id="GO:0004523">
    <property type="term" value="F:RNA-DNA hybrid ribonuclease activity"/>
    <property type="evidence" value="ECO:0007669"/>
    <property type="project" value="UniProtKB-EC"/>
</dbReference>
<dbReference type="Proteomes" id="UP000250043">
    <property type="component" value="Unassembled WGS sequence"/>
</dbReference>
<dbReference type="GO" id="GO:0000287">
    <property type="term" value="F:magnesium ion binding"/>
    <property type="evidence" value="ECO:0007669"/>
    <property type="project" value="InterPro"/>
</dbReference>
<keyword evidence="9" id="KW-0460">Magnesium</keyword>
<dbReference type="PROSITE" id="PS50879">
    <property type="entry name" value="RNASE_H_1"/>
    <property type="match status" value="1"/>
</dbReference>
<gene>
    <name evidence="11" type="ORF">OBBRIDRAFT_751722</name>
</gene>
<dbReference type="InterPro" id="IPR050092">
    <property type="entry name" value="RNase_H"/>
</dbReference>
<comment type="similarity">
    <text evidence="3">Belongs to the RNase H family.</text>
</comment>
<keyword evidence="7" id="KW-0255">Endonuclease</keyword>
<dbReference type="InterPro" id="IPR002156">
    <property type="entry name" value="RNaseH_domain"/>
</dbReference>
<dbReference type="Pfam" id="PF01693">
    <property type="entry name" value="Cauli_VI"/>
    <property type="match status" value="1"/>
</dbReference>
<keyword evidence="6" id="KW-0479">Metal-binding</keyword>
<protein>
    <recommendedName>
        <fullName evidence="4">ribonuclease H</fullName>
        <ecNumber evidence="4">3.1.26.4</ecNumber>
    </recommendedName>
</protein>
<dbReference type="PANTHER" id="PTHR10642:SF26">
    <property type="entry name" value="RIBONUCLEASE H1"/>
    <property type="match status" value="1"/>
</dbReference>
<dbReference type="InterPro" id="IPR017067">
    <property type="entry name" value="RNase_H1_euk"/>
</dbReference>
<dbReference type="SUPFAM" id="SSF55658">
    <property type="entry name" value="L9 N-domain-like"/>
    <property type="match status" value="1"/>
</dbReference>
<evidence type="ECO:0000313" key="11">
    <source>
        <dbReference type="EMBL" id="OCH92247.1"/>
    </source>
</evidence>
<dbReference type="OrthoDB" id="245563at2759"/>
<dbReference type="GO" id="GO:0003676">
    <property type="term" value="F:nucleic acid binding"/>
    <property type="evidence" value="ECO:0007669"/>
    <property type="project" value="InterPro"/>
</dbReference>
<dbReference type="CDD" id="cd09280">
    <property type="entry name" value="RNase_HI_eukaryote_like"/>
    <property type="match status" value="1"/>
</dbReference>
<dbReference type="EMBL" id="KV722372">
    <property type="protein sequence ID" value="OCH92247.1"/>
    <property type="molecule type" value="Genomic_DNA"/>
</dbReference>
<dbReference type="SUPFAM" id="SSF53098">
    <property type="entry name" value="Ribonuclease H-like"/>
    <property type="match status" value="1"/>
</dbReference>
<evidence type="ECO:0000256" key="6">
    <source>
        <dbReference type="ARBA" id="ARBA00022723"/>
    </source>
</evidence>
<dbReference type="Gene3D" id="3.30.420.10">
    <property type="entry name" value="Ribonuclease H-like superfamily/Ribonuclease H"/>
    <property type="match status" value="1"/>
</dbReference>
<evidence type="ECO:0000256" key="5">
    <source>
        <dbReference type="ARBA" id="ARBA00022722"/>
    </source>
</evidence>
<dbReference type="PIRSF" id="PIRSF036852">
    <property type="entry name" value="Ribonuclease_H1_euk"/>
    <property type="match status" value="1"/>
</dbReference>
<evidence type="ECO:0000313" key="12">
    <source>
        <dbReference type="Proteomes" id="UP000250043"/>
    </source>
</evidence>
<evidence type="ECO:0000256" key="4">
    <source>
        <dbReference type="ARBA" id="ARBA00012180"/>
    </source>
</evidence>
<dbReference type="InterPro" id="IPR036397">
    <property type="entry name" value="RNaseH_sf"/>
</dbReference>
<reference evidence="11 12" key="1">
    <citation type="submission" date="2016-07" db="EMBL/GenBank/DDBJ databases">
        <title>Draft genome of the white-rot fungus Obba rivulosa 3A-2.</title>
        <authorList>
            <consortium name="DOE Joint Genome Institute"/>
            <person name="Miettinen O."/>
            <person name="Riley R."/>
            <person name="Acob R."/>
            <person name="Barry K."/>
            <person name="Cullen D."/>
            <person name="De Vries R."/>
            <person name="Hainaut M."/>
            <person name="Hatakka A."/>
            <person name="Henrissat B."/>
            <person name="Hilden K."/>
            <person name="Kuo R."/>
            <person name="Labutti K."/>
            <person name="Lipzen A."/>
            <person name="Makela M.R."/>
            <person name="Sandor L."/>
            <person name="Spatafora J.W."/>
            <person name="Grigoriev I.V."/>
            <person name="Hibbett D.S."/>
        </authorList>
    </citation>
    <scope>NUCLEOTIDE SEQUENCE [LARGE SCALE GENOMIC DNA]</scope>
    <source>
        <strain evidence="11 12">3A-2</strain>
    </source>
</reference>
<evidence type="ECO:0000256" key="8">
    <source>
        <dbReference type="ARBA" id="ARBA00022801"/>
    </source>
</evidence>
<dbReference type="Pfam" id="PF00075">
    <property type="entry name" value="RNase_H"/>
    <property type="match status" value="1"/>
</dbReference>
<evidence type="ECO:0000256" key="1">
    <source>
        <dbReference type="ARBA" id="ARBA00000077"/>
    </source>
</evidence>
<dbReference type="InterPro" id="IPR012337">
    <property type="entry name" value="RNaseH-like_sf"/>
</dbReference>
<dbReference type="FunFam" id="3.40.970.10:FF:000001">
    <property type="entry name" value="Ribonuclease H1"/>
    <property type="match status" value="1"/>
</dbReference>
<evidence type="ECO:0000256" key="3">
    <source>
        <dbReference type="ARBA" id="ARBA00005300"/>
    </source>
</evidence>
<dbReference type="AlphaFoldDB" id="A0A8E2DM41"/>
<keyword evidence="12" id="KW-1185">Reference proteome</keyword>
<dbReference type="InterPro" id="IPR011320">
    <property type="entry name" value="RNase_H1_N"/>
</dbReference>
<keyword evidence="5" id="KW-0540">Nuclease</keyword>
<accession>A0A8E2DM41</accession>
<evidence type="ECO:0000256" key="2">
    <source>
        <dbReference type="ARBA" id="ARBA00001946"/>
    </source>
</evidence>
<evidence type="ECO:0000256" key="9">
    <source>
        <dbReference type="ARBA" id="ARBA00022842"/>
    </source>
</evidence>
<dbReference type="EC" id="3.1.26.4" evidence="4"/>
<organism evidence="11 12">
    <name type="scientific">Obba rivulosa</name>
    <dbReference type="NCBI Taxonomy" id="1052685"/>
    <lineage>
        <taxon>Eukaryota</taxon>
        <taxon>Fungi</taxon>
        <taxon>Dikarya</taxon>
        <taxon>Basidiomycota</taxon>
        <taxon>Agaricomycotina</taxon>
        <taxon>Agaricomycetes</taxon>
        <taxon>Polyporales</taxon>
        <taxon>Gelatoporiaceae</taxon>
        <taxon>Obba</taxon>
    </lineage>
</organism>
<dbReference type="InterPro" id="IPR009027">
    <property type="entry name" value="Ribosomal_bL9/RNase_H1_N"/>
</dbReference>
<dbReference type="Gene3D" id="3.40.970.10">
    <property type="entry name" value="Ribonuclease H1, N-terminal domain"/>
    <property type="match status" value="1"/>
</dbReference>
<dbReference type="GO" id="GO:0043137">
    <property type="term" value="P:DNA replication, removal of RNA primer"/>
    <property type="evidence" value="ECO:0007669"/>
    <property type="project" value="TreeGrafter"/>
</dbReference>